<keyword evidence="1" id="KW-0472">Membrane</keyword>
<feature type="transmembrane region" description="Helical" evidence="1">
    <location>
        <begin position="7"/>
        <end position="26"/>
    </location>
</feature>
<keyword evidence="1" id="KW-0812">Transmembrane</keyword>
<dbReference type="Proteomes" id="UP000054770">
    <property type="component" value="Unassembled WGS sequence"/>
</dbReference>
<keyword evidence="3" id="KW-1185">Reference proteome</keyword>
<comment type="caution">
    <text evidence="2">The sequence shown here is derived from an EMBL/GenBank/DDBJ whole genome shotgun (WGS) entry which is preliminary data.</text>
</comment>
<accession>A0A158GQ95</accession>
<keyword evidence="1" id="KW-1133">Transmembrane helix</keyword>
<evidence type="ECO:0000313" key="2">
    <source>
        <dbReference type="EMBL" id="SAL34314.1"/>
    </source>
</evidence>
<evidence type="ECO:0000256" key="1">
    <source>
        <dbReference type="SAM" id="Phobius"/>
    </source>
</evidence>
<sequence>MNPPRKWLAAIAGTGIAIVVIAYTGYVNSYLDHETQTKFFLKRYPTLQTKFYDPFANEGDDAPIDQLTPIDRAHFADYCKYRFGIVDRSTGALQVCKARIPDYLR</sequence>
<organism evidence="2 3">
    <name type="scientific">Caballeronia choica</name>
    <dbReference type="NCBI Taxonomy" id="326476"/>
    <lineage>
        <taxon>Bacteria</taxon>
        <taxon>Pseudomonadati</taxon>
        <taxon>Pseudomonadota</taxon>
        <taxon>Betaproteobacteria</taxon>
        <taxon>Burkholderiales</taxon>
        <taxon>Burkholderiaceae</taxon>
        <taxon>Caballeronia</taxon>
    </lineage>
</organism>
<reference evidence="2" key="1">
    <citation type="submission" date="2016-01" db="EMBL/GenBank/DDBJ databases">
        <authorList>
            <person name="Peeters C."/>
        </authorList>
    </citation>
    <scope>NUCLEOTIDE SEQUENCE [LARGE SCALE GENOMIC DNA]</scope>
    <source>
        <strain evidence="2">LMG 22940</strain>
    </source>
</reference>
<protein>
    <submittedName>
        <fullName evidence="2">Uncharacterized protein</fullName>
    </submittedName>
</protein>
<gene>
    <name evidence="2" type="ORF">AWB68_01555</name>
</gene>
<dbReference type="RefSeq" id="WP_087643773.1">
    <property type="nucleotide sequence ID" value="NZ_FCON02000012.1"/>
</dbReference>
<dbReference type="EMBL" id="FCON02000012">
    <property type="protein sequence ID" value="SAL34314.1"/>
    <property type="molecule type" value="Genomic_DNA"/>
</dbReference>
<name>A0A158GQ95_9BURK</name>
<proteinExistence type="predicted"/>
<evidence type="ECO:0000313" key="3">
    <source>
        <dbReference type="Proteomes" id="UP000054770"/>
    </source>
</evidence>
<dbReference type="OrthoDB" id="8780142at2"/>
<dbReference type="AlphaFoldDB" id="A0A158GQ95"/>